<dbReference type="PANTHER" id="PTHR36688:SF2">
    <property type="entry name" value="ENDONUCLEASE_EXONUCLEASE_PHOSPHATASE DOMAIN-CONTAINING PROTEIN"/>
    <property type="match status" value="1"/>
</dbReference>
<dbReference type="SUPFAM" id="SSF56219">
    <property type="entry name" value="DNase I-like"/>
    <property type="match status" value="1"/>
</dbReference>
<dbReference type="InterPro" id="IPR036691">
    <property type="entry name" value="Endo/exonu/phosph_ase_sf"/>
</dbReference>
<evidence type="ECO:0000313" key="4">
    <source>
        <dbReference type="Proteomes" id="UP000005237"/>
    </source>
</evidence>
<protein>
    <submittedName>
        <fullName evidence="3">Reverse transcriptase domain-containing protein</fullName>
    </submittedName>
</protein>
<dbReference type="SUPFAM" id="SSF56672">
    <property type="entry name" value="DNA/RNA polymerases"/>
    <property type="match status" value="1"/>
</dbReference>
<proteinExistence type="predicted"/>
<dbReference type="Gene3D" id="3.60.10.10">
    <property type="entry name" value="Endonuclease/exonuclease/phosphatase"/>
    <property type="match status" value="1"/>
</dbReference>
<keyword evidence="4" id="KW-1185">Reference proteome</keyword>
<evidence type="ECO:0000313" key="3">
    <source>
        <dbReference type="EnsemblMetazoa" id="CJA14952.1"/>
    </source>
</evidence>
<evidence type="ECO:0000256" key="1">
    <source>
        <dbReference type="SAM" id="MobiDB-lite"/>
    </source>
</evidence>
<feature type="compositionally biased region" description="Basic and acidic residues" evidence="1">
    <location>
        <begin position="707"/>
        <end position="718"/>
    </location>
</feature>
<dbReference type="CDD" id="cd01650">
    <property type="entry name" value="RT_nLTR_like"/>
    <property type="match status" value="1"/>
</dbReference>
<dbReference type="PANTHER" id="PTHR36688">
    <property type="entry name" value="ENDO/EXONUCLEASE/PHOSPHATASE DOMAIN-CONTAINING PROTEIN"/>
    <property type="match status" value="1"/>
</dbReference>
<feature type="compositionally biased region" description="Basic and acidic residues" evidence="1">
    <location>
        <begin position="733"/>
        <end position="746"/>
    </location>
</feature>
<evidence type="ECO:0000259" key="2">
    <source>
        <dbReference type="PROSITE" id="PS50878"/>
    </source>
</evidence>
<dbReference type="EnsemblMetazoa" id="CJA14952.1">
    <property type="protein sequence ID" value="CJA14952.1"/>
    <property type="gene ID" value="WBGene00134156"/>
</dbReference>
<accession>A0A8R1I0K9</accession>
<dbReference type="InterPro" id="IPR043502">
    <property type="entry name" value="DNA/RNA_pol_sf"/>
</dbReference>
<reference evidence="4" key="1">
    <citation type="submission" date="2010-08" db="EMBL/GenBank/DDBJ databases">
        <authorList>
            <consortium name="Caenorhabditis japonica Sequencing Consortium"/>
            <person name="Wilson R.K."/>
        </authorList>
    </citation>
    <scope>NUCLEOTIDE SEQUENCE [LARGE SCALE GENOMIC DNA]</scope>
    <source>
        <strain evidence="4">DF5081</strain>
    </source>
</reference>
<organism evidence="3 4">
    <name type="scientific">Caenorhabditis japonica</name>
    <dbReference type="NCBI Taxonomy" id="281687"/>
    <lineage>
        <taxon>Eukaryota</taxon>
        <taxon>Metazoa</taxon>
        <taxon>Ecdysozoa</taxon>
        <taxon>Nematoda</taxon>
        <taxon>Chromadorea</taxon>
        <taxon>Rhabditida</taxon>
        <taxon>Rhabditina</taxon>
        <taxon>Rhabditomorpha</taxon>
        <taxon>Rhabditoidea</taxon>
        <taxon>Rhabditidae</taxon>
        <taxon>Peloderinae</taxon>
        <taxon>Caenorhabditis</taxon>
    </lineage>
</organism>
<feature type="domain" description="Reverse transcriptase" evidence="2">
    <location>
        <begin position="346"/>
        <end position="602"/>
    </location>
</feature>
<name>A0A8R1I0K9_CAEJA</name>
<dbReference type="Pfam" id="PF00078">
    <property type="entry name" value="RVT_1"/>
    <property type="match status" value="1"/>
</dbReference>
<reference evidence="3" key="2">
    <citation type="submission" date="2022-06" db="UniProtKB">
        <authorList>
            <consortium name="EnsemblMetazoa"/>
        </authorList>
    </citation>
    <scope>IDENTIFICATION</scope>
    <source>
        <strain evidence="3">DF5081</strain>
    </source>
</reference>
<dbReference type="InterPro" id="IPR005135">
    <property type="entry name" value="Endo/exonuclease/phosphatase"/>
</dbReference>
<dbReference type="Proteomes" id="UP000005237">
    <property type="component" value="Unassembled WGS sequence"/>
</dbReference>
<dbReference type="InterPro" id="IPR052560">
    <property type="entry name" value="RdDP_mobile_element"/>
</dbReference>
<dbReference type="PROSITE" id="PS50878">
    <property type="entry name" value="RT_POL"/>
    <property type="match status" value="1"/>
</dbReference>
<sequence>MEDRKHILTGDWNAHSSAWHSHKTDERGSMIEDELDSRGNHVILNENTFTRAATGILSSPDITMATADIASRATWHTCGVVNTDHLPIIIAMDSEIPKREKPKRVIANYRKADWKGFKTDVETRIRSYVGPRDAYSLEKLISKAILEAAGKHIPSGRFVPTRECQGDTKEVDDLLKKRDEIQKLNPLDGKIAEINDEIEKSRRELRKERWLNKVEDMEIKRKTDSNCLWSLLKGLKPKARSAGPVNLPNGTTTTNAKAIANAMAKNLVTVGEGRENKDEKMAWRRAKRNLVKSKTTMATMITHAEVKLAITNGKSSRAMGPDGLCHIHLKNLPENGIHALAELFNATISENKIPDSWKKANVFMLPKPGKDLTEIKSYRPVSLLSPVAKVLERVILERIKPEIQSPTSQHAFKKAYSTTTAIIEVTNRIVGGMNMPKPANRTIMTCLDLKAAFDTVSITRLLCELDGAIQDKAITRWLGNYLYKRKIRTQFGEEKSKWRTLRGGVPQGAVLSPALFNFYIREVPTIPGAEIIGYADDTTILVQDPILQKAADTSQNALDLMKTWFDERHLDISAGKSSVTIFTADTKEFNFDPGLTWDGTPIPMQNRTRLLGVEFDTMMKMMLKTFKAIIKPLATYAGPAWHQLMSDTQMAKLERQYIGGLKACCGLTKDTPKELVYYETKMMPLKEELELGSEQFAISAMRTPGHPAKDLHTRRPAERSSGNRPRTPPLEATRSKEDEWRRQRGDTKAIQKRNHTVFVKRYLGIRQIHPTLGTTPPQVSQDEEKMPRSTRVELARLRSQRSLMLEDYKAKVENRAISPCIKCGKHEGDLCHLLRCFPTKPLQKSKLWKDPIGVARALGLATTQFDPGGAPS</sequence>
<feature type="region of interest" description="Disordered" evidence="1">
    <location>
        <begin position="703"/>
        <end position="746"/>
    </location>
</feature>
<dbReference type="AlphaFoldDB" id="A0A8R1I0K9"/>
<dbReference type="InterPro" id="IPR000477">
    <property type="entry name" value="RT_dom"/>
</dbReference>
<dbReference type="GO" id="GO:0003824">
    <property type="term" value="F:catalytic activity"/>
    <property type="evidence" value="ECO:0007669"/>
    <property type="project" value="InterPro"/>
</dbReference>
<dbReference type="Pfam" id="PF14529">
    <property type="entry name" value="Exo_endo_phos_2"/>
    <property type="match status" value="1"/>
</dbReference>